<proteinExistence type="predicted"/>
<protein>
    <submittedName>
        <fullName evidence="3">CHAP domain-containing protein</fullName>
    </submittedName>
</protein>
<dbReference type="InterPro" id="IPR038765">
    <property type="entry name" value="Papain-like_cys_pep_sf"/>
</dbReference>
<organism evidence="3 4">
    <name type="scientific">Sphingomonas agrestis</name>
    <dbReference type="NCBI Taxonomy" id="3080540"/>
    <lineage>
        <taxon>Bacteria</taxon>
        <taxon>Pseudomonadati</taxon>
        <taxon>Pseudomonadota</taxon>
        <taxon>Alphaproteobacteria</taxon>
        <taxon>Sphingomonadales</taxon>
        <taxon>Sphingomonadaceae</taxon>
        <taxon>Sphingomonas</taxon>
    </lineage>
</organism>
<accession>A0ABU3Y9I6</accession>
<gene>
    <name evidence="3" type="ORF">RZN05_13815</name>
</gene>
<dbReference type="Pfam" id="PF05257">
    <property type="entry name" value="CHAP"/>
    <property type="match status" value="1"/>
</dbReference>
<dbReference type="RefSeq" id="WP_317227182.1">
    <property type="nucleotide sequence ID" value="NZ_JAWJEJ010000001.1"/>
</dbReference>
<feature type="chain" id="PRO_5046196610" evidence="1">
    <location>
        <begin position="27"/>
        <end position="187"/>
    </location>
</feature>
<comment type="caution">
    <text evidence="3">The sequence shown here is derived from an EMBL/GenBank/DDBJ whole genome shotgun (WGS) entry which is preliminary data.</text>
</comment>
<dbReference type="PROSITE" id="PS50911">
    <property type="entry name" value="CHAP"/>
    <property type="match status" value="1"/>
</dbReference>
<evidence type="ECO:0000313" key="3">
    <source>
        <dbReference type="EMBL" id="MDV3458068.1"/>
    </source>
</evidence>
<evidence type="ECO:0000313" key="4">
    <source>
        <dbReference type="Proteomes" id="UP001273531"/>
    </source>
</evidence>
<feature type="signal peptide" evidence="1">
    <location>
        <begin position="1"/>
        <end position="26"/>
    </location>
</feature>
<name>A0ABU3Y9I6_9SPHN</name>
<dbReference type="SUPFAM" id="SSF54001">
    <property type="entry name" value="Cysteine proteinases"/>
    <property type="match status" value="1"/>
</dbReference>
<dbReference type="Gene3D" id="3.90.1720.10">
    <property type="entry name" value="endopeptidase domain like (from Nostoc punctiforme)"/>
    <property type="match status" value="1"/>
</dbReference>
<feature type="domain" description="Peptidase C51" evidence="2">
    <location>
        <begin position="8"/>
        <end position="129"/>
    </location>
</feature>
<dbReference type="Proteomes" id="UP001273531">
    <property type="component" value="Unassembled WGS sequence"/>
</dbReference>
<dbReference type="EMBL" id="JAWJEJ010000001">
    <property type="protein sequence ID" value="MDV3458068.1"/>
    <property type="molecule type" value="Genomic_DNA"/>
</dbReference>
<sequence length="187" mass="20538">MKFRIFAARFALMAFCALMTSVPAQAKSAYLQCAPYARQISNVKIHGNAWTWWGQAAGRYERGEEPKIGAIMSFKKTAKNPFGHVAMVSEIVSDREVLLTHANWSRRGGIERDVRAVDVSAAGDWSEVRVWFAPLGGLGTSSYPVNGFIYADGAEGDDAFEAPKIDRHLIASLNLDLSDLKLETGVN</sequence>
<evidence type="ECO:0000256" key="1">
    <source>
        <dbReference type="SAM" id="SignalP"/>
    </source>
</evidence>
<evidence type="ECO:0000259" key="2">
    <source>
        <dbReference type="PROSITE" id="PS50911"/>
    </source>
</evidence>
<reference evidence="3 4" key="1">
    <citation type="submission" date="2023-10" db="EMBL/GenBank/DDBJ databases">
        <title>Sphingomonas sp. HF-S4 16S ribosomal RNA gene Genome sequencing and assembly.</title>
        <authorList>
            <person name="Lee H."/>
        </authorList>
    </citation>
    <scope>NUCLEOTIDE SEQUENCE [LARGE SCALE GENOMIC DNA]</scope>
    <source>
        <strain evidence="3 4">HF-S4</strain>
    </source>
</reference>
<keyword evidence="4" id="KW-1185">Reference proteome</keyword>
<keyword evidence="1" id="KW-0732">Signal</keyword>
<dbReference type="InterPro" id="IPR007921">
    <property type="entry name" value="CHAP_dom"/>
</dbReference>